<comment type="caution">
    <text evidence="2">The sequence shown here is derived from an EMBL/GenBank/DDBJ whole genome shotgun (WGS) entry which is preliminary data.</text>
</comment>
<evidence type="ECO:0000313" key="2">
    <source>
        <dbReference type="EMBL" id="ROP32866.1"/>
    </source>
</evidence>
<keyword evidence="1" id="KW-0812">Transmembrane</keyword>
<sequence>MDPFAYLVGAVATAGAITLVLLAPRAGIRESRS</sequence>
<evidence type="ECO:0000256" key="1">
    <source>
        <dbReference type="SAM" id="Phobius"/>
    </source>
</evidence>
<keyword evidence="1" id="KW-1133">Transmembrane helix</keyword>
<dbReference type="AlphaFoldDB" id="A0A3N1GRW6"/>
<feature type="transmembrane region" description="Helical" evidence="1">
    <location>
        <begin position="6"/>
        <end position="23"/>
    </location>
</feature>
<accession>A0A3N1GRW6</accession>
<dbReference type="Proteomes" id="UP000271683">
    <property type="component" value="Unassembled WGS sequence"/>
</dbReference>
<keyword evidence="1" id="KW-0472">Membrane</keyword>
<gene>
    <name evidence="2" type="ORF">EDD30_5819</name>
</gene>
<protein>
    <submittedName>
        <fullName evidence="2">Uncharacterized protein</fullName>
    </submittedName>
</protein>
<reference evidence="2 3" key="1">
    <citation type="submission" date="2018-11" db="EMBL/GenBank/DDBJ databases">
        <title>Sequencing the genomes of 1000 actinobacteria strains.</title>
        <authorList>
            <person name="Klenk H.-P."/>
        </authorList>
    </citation>
    <scope>NUCLEOTIDE SEQUENCE [LARGE SCALE GENOMIC DNA]</scope>
    <source>
        <strain evidence="2 3">DSM 43634</strain>
    </source>
</reference>
<dbReference type="EMBL" id="RJKL01000001">
    <property type="protein sequence ID" value="ROP32866.1"/>
    <property type="molecule type" value="Genomic_DNA"/>
</dbReference>
<name>A0A3N1GRW6_9ACTN</name>
<evidence type="ECO:0000313" key="3">
    <source>
        <dbReference type="Proteomes" id="UP000271683"/>
    </source>
</evidence>
<organism evidence="2 3">
    <name type="scientific">Couchioplanes caeruleus</name>
    <dbReference type="NCBI Taxonomy" id="56438"/>
    <lineage>
        <taxon>Bacteria</taxon>
        <taxon>Bacillati</taxon>
        <taxon>Actinomycetota</taxon>
        <taxon>Actinomycetes</taxon>
        <taxon>Micromonosporales</taxon>
        <taxon>Micromonosporaceae</taxon>
        <taxon>Couchioplanes</taxon>
    </lineage>
</organism>
<proteinExistence type="predicted"/>